<name>A0ABU7HKX0_9PSED</name>
<sequence length="189" mass="20491">MTSLNPIERCALIDLTDLPRVGFRGVDAAGWLTARGYTLPEAPNRAVLCDDGTLVARLSQTEYFLLGSLADRGQRIADEEAGWVLGEQRNYLLPRQDSHAWLQLSGRHVAEVMAKLCGVDLRAQAFPIGSVAQTSVARLNAIVINAGSAELQRFHILVDRASLEYFQGAVLDAMGEFGGLPVSLETLLA</sequence>
<dbReference type="RefSeq" id="WP_330073136.1">
    <property type="nucleotide sequence ID" value="NZ_JAZDQJ010000002.1"/>
</dbReference>
<evidence type="ECO:0000313" key="1">
    <source>
        <dbReference type="EMBL" id="MEE1932179.1"/>
    </source>
</evidence>
<accession>A0ABU7HKX0</accession>
<evidence type="ECO:0000313" key="2">
    <source>
        <dbReference type="Proteomes" id="UP001335100"/>
    </source>
</evidence>
<protein>
    <submittedName>
        <fullName evidence="1">Sarcosine oxidase</fullName>
    </submittedName>
</protein>
<gene>
    <name evidence="1" type="ORF">V0R50_03010</name>
</gene>
<keyword evidence="2" id="KW-1185">Reference proteome</keyword>
<dbReference type="Proteomes" id="UP001335100">
    <property type="component" value="Unassembled WGS sequence"/>
</dbReference>
<dbReference type="InterPro" id="IPR027266">
    <property type="entry name" value="TrmE/GcvT-like"/>
</dbReference>
<organism evidence="1 2">
    <name type="scientific">Pseudomonas ulcerans</name>
    <dbReference type="NCBI Taxonomy" id="3115852"/>
    <lineage>
        <taxon>Bacteria</taxon>
        <taxon>Pseudomonadati</taxon>
        <taxon>Pseudomonadota</taxon>
        <taxon>Gammaproteobacteria</taxon>
        <taxon>Pseudomonadales</taxon>
        <taxon>Pseudomonadaceae</taxon>
        <taxon>Pseudomonas</taxon>
    </lineage>
</organism>
<proteinExistence type="predicted"/>
<dbReference type="EMBL" id="JAZDQJ010000002">
    <property type="protein sequence ID" value="MEE1932179.1"/>
    <property type="molecule type" value="Genomic_DNA"/>
</dbReference>
<comment type="caution">
    <text evidence="1">The sequence shown here is derived from an EMBL/GenBank/DDBJ whole genome shotgun (WGS) entry which is preliminary data.</text>
</comment>
<dbReference type="SUPFAM" id="SSF103025">
    <property type="entry name" value="Folate-binding domain"/>
    <property type="match status" value="1"/>
</dbReference>
<dbReference type="Gene3D" id="3.30.1360.120">
    <property type="entry name" value="Probable tRNA modification gtpase trme, domain 1"/>
    <property type="match status" value="1"/>
</dbReference>
<reference evidence="1 2" key="1">
    <citation type="submission" date="2024-01" db="EMBL/GenBank/DDBJ databases">
        <title>Unpublished Manusciprt.</title>
        <authorList>
            <person name="Duman M."/>
            <person name="Valdes E.G."/>
            <person name="Ajmi N."/>
            <person name="Altun S."/>
            <person name="Saticioglu I.B."/>
        </authorList>
    </citation>
    <scope>NUCLEOTIDE SEQUENCE [LARGE SCALE GENOMIC DNA]</scope>
    <source>
        <strain evidence="1 2">148P</strain>
    </source>
</reference>